<dbReference type="AlphaFoldDB" id="A0A4Q7ZRS5"/>
<keyword evidence="3" id="KW-0408">Iron</keyword>
<dbReference type="InterPro" id="IPR036922">
    <property type="entry name" value="Rieske_2Fe-2S_sf"/>
</dbReference>
<protein>
    <submittedName>
        <fullName evidence="7">Nitrite reductase/ring-hydroxylating ferredoxin subunit</fullName>
    </submittedName>
</protein>
<dbReference type="CDD" id="cd03467">
    <property type="entry name" value="Rieske"/>
    <property type="match status" value="1"/>
</dbReference>
<evidence type="ECO:0000256" key="2">
    <source>
        <dbReference type="ARBA" id="ARBA00022723"/>
    </source>
</evidence>
<evidence type="ECO:0000256" key="5">
    <source>
        <dbReference type="SAM" id="MobiDB-lite"/>
    </source>
</evidence>
<organism evidence="7 8">
    <name type="scientific">Krasilnikovia cinnamomea</name>
    <dbReference type="NCBI Taxonomy" id="349313"/>
    <lineage>
        <taxon>Bacteria</taxon>
        <taxon>Bacillati</taxon>
        <taxon>Actinomycetota</taxon>
        <taxon>Actinomycetes</taxon>
        <taxon>Micromonosporales</taxon>
        <taxon>Micromonosporaceae</taxon>
        <taxon>Krasilnikovia</taxon>
    </lineage>
</organism>
<keyword evidence="2" id="KW-0479">Metal-binding</keyword>
<dbReference type="EMBL" id="SHKY01000001">
    <property type="protein sequence ID" value="RZU53195.1"/>
    <property type="molecule type" value="Genomic_DNA"/>
</dbReference>
<dbReference type="Gene3D" id="2.102.10.10">
    <property type="entry name" value="Rieske [2Fe-2S] iron-sulphur domain"/>
    <property type="match status" value="1"/>
</dbReference>
<keyword evidence="4" id="KW-0411">Iron-sulfur</keyword>
<gene>
    <name evidence="7" type="ORF">EV385_5087</name>
</gene>
<comment type="caution">
    <text evidence="7">The sequence shown here is derived from an EMBL/GenBank/DDBJ whole genome shotgun (WGS) entry which is preliminary data.</text>
</comment>
<dbReference type="GO" id="GO:0004497">
    <property type="term" value="F:monooxygenase activity"/>
    <property type="evidence" value="ECO:0007669"/>
    <property type="project" value="UniProtKB-ARBA"/>
</dbReference>
<feature type="region of interest" description="Disordered" evidence="5">
    <location>
        <begin position="1"/>
        <end position="43"/>
    </location>
</feature>
<dbReference type="Pfam" id="PF00355">
    <property type="entry name" value="Rieske"/>
    <property type="match status" value="1"/>
</dbReference>
<dbReference type="Proteomes" id="UP000292564">
    <property type="component" value="Unassembled WGS sequence"/>
</dbReference>
<evidence type="ECO:0000256" key="1">
    <source>
        <dbReference type="ARBA" id="ARBA00022714"/>
    </source>
</evidence>
<keyword evidence="1" id="KW-0001">2Fe-2S</keyword>
<dbReference type="InterPro" id="IPR017941">
    <property type="entry name" value="Rieske_2Fe-2S"/>
</dbReference>
<dbReference type="GO" id="GO:0046872">
    <property type="term" value="F:metal ion binding"/>
    <property type="evidence" value="ECO:0007669"/>
    <property type="project" value="UniProtKB-KW"/>
</dbReference>
<feature type="domain" description="Rieske" evidence="6">
    <location>
        <begin position="25"/>
        <end position="126"/>
    </location>
</feature>
<dbReference type="SUPFAM" id="SSF50022">
    <property type="entry name" value="ISP domain"/>
    <property type="match status" value="1"/>
</dbReference>
<keyword evidence="8" id="KW-1185">Reference proteome</keyword>
<evidence type="ECO:0000259" key="6">
    <source>
        <dbReference type="PROSITE" id="PS51296"/>
    </source>
</evidence>
<sequence length="127" mass="13220">MLGACSDGDLDADPTETAPSVTDPPAPVATSERPPTPLTTTDEVPVGGGVVVADVLVVQPTAGRFHAFSAVCPHQGGPVRPPINGMMTCSWHNSRFRDGDGTLLSGPARTGLRRIPLRIDGKKILMP</sequence>
<dbReference type="GO" id="GO:0051537">
    <property type="term" value="F:2 iron, 2 sulfur cluster binding"/>
    <property type="evidence" value="ECO:0007669"/>
    <property type="project" value="UniProtKB-KW"/>
</dbReference>
<evidence type="ECO:0000256" key="3">
    <source>
        <dbReference type="ARBA" id="ARBA00023004"/>
    </source>
</evidence>
<reference evidence="7 8" key="1">
    <citation type="submission" date="2019-02" db="EMBL/GenBank/DDBJ databases">
        <title>Sequencing the genomes of 1000 actinobacteria strains.</title>
        <authorList>
            <person name="Klenk H.-P."/>
        </authorList>
    </citation>
    <scope>NUCLEOTIDE SEQUENCE [LARGE SCALE GENOMIC DNA]</scope>
    <source>
        <strain evidence="7 8">DSM 45162</strain>
    </source>
</reference>
<evidence type="ECO:0000256" key="4">
    <source>
        <dbReference type="ARBA" id="ARBA00023014"/>
    </source>
</evidence>
<accession>A0A4Q7ZRS5</accession>
<dbReference type="GO" id="GO:0016705">
    <property type="term" value="F:oxidoreductase activity, acting on paired donors, with incorporation or reduction of molecular oxygen"/>
    <property type="evidence" value="ECO:0007669"/>
    <property type="project" value="UniProtKB-ARBA"/>
</dbReference>
<evidence type="ECO:0000313" key="8">
    <source>
        <dbReference type="Proteomes" id="UP000292564"/>
    </source>
</evidence>
<name>A0A4Q7ZRS5_9ACTN</name>
<dbReference type="PROSITE" id="PS51296">
    <property type="entry name" value="RIESKE"/>
    <property type="match status" value="1"/>
</dbReference>
<proteinExistence type="predicted"/>
<evidence type="ECO:0000313" key="7">
    <source>
        <dbReference type="EMBL" id="RZU53195.1"/>
    </source>
</evidence>